<dbReference type="Proteomes" id="UP001595859">
    <property type="component" value="Unassembled WGS sequence"/>
</dbReference>
<dbReference type="InterPro" id="IPR029058">
    <property type="entry name" value="AB_hydrolase_fold"/>
</dbReference>
<reference evidence="5" key="1">
    <citation type="journal article" date="2019" name="Int. J. Syst. Evol. Microbiol.">
        <title>The Global Catalogue of Microorganisms (GCM) 10K type strain sequencing project: providing services to taxonomists for standard genome sequencing and annotation.</title>
        <authorList>
            <consortium name="The Broad Institute Genomics Platform"/>
            <consortium name="The Broad Institute Genome Sequencing Center for Infectious Disease"/>
            <person name="Wu L."/>
            <person name="Ma J."/>
        </authorList>
    </citation>
    <scope>NUCLEOTIDE SEQUENCE [LARGE SCALE GENOMIC DNA]</scope>
    <source>
        <strain evidence="5">ZS-22-S1</strain>
    </source>
</reference>
<evidence type="ECO:0000313" key="5">
    <source>
        <dbReference type="Proteomes" id="UP001595859"/>
    </source>
</evidence>
<evidence type="ECO:0000256" key="1">
    <source>
        <dbReference type="ARBA" id="ARBA00006484"/>
    </source>
</evidence>
<dbReference type="SUPFAM" id="SSF51735">
    <property type="entry name" value="NAD(P)-binding Rossmann-fold domains"/>
    <property type="match status" value="1"/>
</dbReference>
<dbReference type="PANTHER" id="PTHR43391:SF12">
    <property type="entry name" value="OXIDOREDUCTASE EPHD-RELATED"/>
    <property type="match status" value="1"/>
</dbReference>
<dbReference type="InterPro" id="IPR020904">
    <property type="entry name" value="Sc_DH/Rdtase_CS"/>
</dbReference>
<comment type="similarity">
    <text evidence="1">Belongs to the short-chain dehydrogenases/reductases (SDR) family.</text>
</comment>
<dbReference type="EMBL" id="JBHSIS010000010">
    <property type="protein sequence ID" value="MFC4856758.1"/>
    <property type="molecule type" value="Genomic_DNA"/>
</dbReference>
<keyword evidence="5" id="KW-1185">Reference proteome</keyword>
<organism evidence="4 5">
    <name type="scientific">Actinophytocola glycyrrhizae</name>
    <dbReference type="NCBI Taxonomy" id="2044873"/>
    <lineage>
        <taxon>Bacteria</taxon>
        <taxon>Bacillati</taxon>
        <taxon>Actinomycetota</taxon>
        <taxon>Actinomycetes</taxon>
        <taxon>Pseudonocardiales</taxon>
        <taxon>Pseudonocardiaceae</taxon>
    </lineage>
</organism>
<dbReference type="Pfam" id="PF00561">
    <property type="entry name" value="Abhydrolase_1"/>
    <property type="match status" value="1"/>
</dbReference>
<dbReference type="PRINTS" id="PR00081">
    <property type="entry name" value="GDHRDH"/>
</dbReference>
<dbReference type="InterPro" id="IPR000073">
    <property type="entry name" value="AB_hydrolase_1"/>
</dbReference>
<name>A0ABV9S7G9_9PSEU</name>
<sequence>MGRRWVESGGVRLAVYEDGPVDGVPVVLVHGYPDNASVWDGVVAELAGRFRVVRYDVRGTGESGAPGSRDGYLIERLVEDLAAVVRSVADRPVHLVAHDWGSIQAWGAVSDPDLRGLFASYTSISGPDLDHLGAWMRTADKRRVLRQLVHSWYIGAFQVPVLPELVWRVPGLRRKFHATYRDASNGVELYRANMVGRLSRPGARRTDVPVQQLALTRDPFVTPSILEAADPWCARLWRRPVAAGHWVVRDNPRLAARMVVEFVDHLGGNTASRELARAVVGERRAALGGRLALVTGAGSGIGRATAVALAAEGAEVLCVDIDFDAATRTAADVEGAAFQLDVADGASTQRLAEHVLAEHGVPDLVMANAGVAVAGSFLDTGVEDWQRVLDVNVWGVIHTLRAFLPPLVERGEGGNVVITASAAGYLPLPSLPAYGTTKAAVLMLGQCLAGELASDGIAVSTICPGFVHTNITSAARFAGTGADEENELRARATELYRRRGFGPEKVAAAVVAAVRDGRTVVPVTAEAKVGAVANRISPAATRAILRGIGRRM</sequence>
<dbReference type="PROSITE" id="PS00061">
    <property type="entry name" value="ADH_SHORT"/>
    <property type="match status" value="1"/>
</dbReference>
<accession>A0ABV9S7G9</accession>
<comment type="caution">
    <text evidence="4">The sequence shown here is derived from an EMBL/GenBank/DDBJ whole genome shotgun (WGS) entry which is preliminary data.</text>
</comment>
<feature type="domain" description="AB hydrolase-1" evidence="3">
    <location>
        <begin position="25"/>
        <end position="137"/>
    </location>
</feature>
<evidence type="ECO:0000313" key="4">
    <source>
        <dbReference type="EMBL" id="MFC4856758.1"/>
    </source>
</evidence>
<dbReference type="NCBIfam" id="NF004514">
    <property type="entry name" value="PRK05855.1"/>
    <property type="match status" value="1"/>
</dbReference>
<dbReference type="PANTHER" id="PTHR43391">
    <property type="entry name" value="RETINOL DEHYDROGENASE-RELATED"/>
    <property type="match status" value="1"/>
</dbReference>
<gene>
    <name evidence="4" type="ORF">ACFPCV_24895</name>
</gene>
<evidence type="ECO:0000256" key="2">
    <source>
        <dbReference type="ARBA" id="ARBA00023002"/>
    </source>
</evidence>
<dbReference type="SUPFAM" id="SSF53474">
    <property type="entry name" value="alpha/beta-Hydrolases"/>
    <property type="match status" value="1"/>
</dbReference>
<dbReference type="InterPro" id="IPR002347">
    <property type="entry name" value="SDR_fam"/>
</dbReference>
<proteinExistence type="inferred from homology"/>
<dbReference type="InterPro" id="IPR036291">
    <property type="entry name" value="NAD(P)-bd_dom_sf"/>
</dbReference>
<dbReference type="RefSeq" id="WP_378058715.1">
    <property type="nucleotide sequence ID" value="NZ_JBHSIS010000010.1"/>
</dbReference>
<dbReference type="CDD" id="cd05233">
    <property type="entry name" value="SDR_c"/>
    <property type="match status" value="1"/>
</dbReference>
<keyword evidence="2" id="KW-0560">Oxidoreductase</keyword>
<protein>
    <submittedName>
        <fullName evidence="4">SDR family oxidoreductase</fullName>
    </submittedName>
</protein>
<dbReference type="Gene3D" id="3.40.50.720">
    <property type="entry name" value="NAD(P)-binding Rossmann-like Domain"/>
    <property type="match status" value="1"/>
</dbReference>
<dbReference type="Pfam" id="PF00106">
    <property type="entry name" value="adh_short"/>
    <property type="match status" value="1"/>
</dbReference>
<evidence type="ECO:0000259" key="3">
    <source>
        <dbReference type="Pfam" id="PF00561"/>
    </source>
</evidence>
<dbReference type="Gene3D" id="3.40.50.1820">
    <property type="entry name" value="alpha/beta hydrolase"/>
    <property type="match status" value="1"/>
</dbReference>